<dbReference type="Proteomes" id="UP001409585">
    <property type="component" value="Unassembled WGS sequence"/>
</dbReference>
<reference evidence="3" key="1">
    <citation type="journal article" date="2019" name="Int. J. Syst. Evol. Microbiol.">
        <title>The Global Catalogue of Microorganisms (GCM) 10K type strain sequencing project: providing services to taxonomists for standard genome sequencing and annotation.</title>
        <authorList>
            <consortium name="The Broad Institute Genomics Platform"/>
            <consortium name="The Broad Institute Genome Sequencing Center for Infectious Disease"/>
            <person name="Wu L."/>
            <person name="Ma J."/>
        </authorList>
    </citation>
    <scope>NUCLEOTIDE SEQUENCE [LARGE SCALE GENOMIC DNA]</scope>
    <source>
        <strain evidence="3">JCM 19134</strain>
    </source>
</reference>
<evidence type="ECO:0000313" key="2">
    <source>
        <dbReference type="EMBL" id="GAA4942807.1"/>
    </source>
</evidence>
<proteinExistence type="predicted"/>
<gene>
    <name evidence="2" type="ORF">GCM10025791_21770</name>
</gene>
<comment type="caution">
    <text evidence="2">The sequence shown here is derived from an EMBL/GenBank/DDBJ whole genome shotgun (WGS) entry which is preliminary data.</text>
</comment>
<evidence type="ECO:0000313" key="3">
    <source>
        <dbReference type="Proteomes" id="UP001409585"/>
    </source>
</evidence>
<name>A0AAV3U217_9ALTE</name>
<feature type="chain" id="PRO_5043495222" description="Big-1 domain-containing protein" evidence="1">
    <location>
        <begin position="32"/>
        <end position="585"/>
    </location>
</feature>
<dbReference type="EMBL" id="BAABLX010000016">
    <property type="protein sequence ID" value="GAA4942807.1"/>
    <property type="molecule type" value="Genomic_DNA"/>
</dbReference>
<sequence>MAVLHCIRANASKSRFLIALLLVMGSLTLTACGGDGGGGSNTRLAEGGTGTDIADTDDTDTDSTFTGVKIGNGTGTNFTQGVLGADDTSLQAGGSTTLRVNFVDANNDALGAAVVVDFTSNCYAMGLAQFSDVQVTTNSGGFGTTTYTANGCSGDDEIVATATVDEQVLTASVTVSIEADEVLSISFVEAGTTTLNLAGTGGTETTVVTFQLEGAQGASIVGESVSFAIQGEEGDATLAPNTQTDISNAEGLVSTVLQSGTVATNIKVVATHDSTGITAVSDSISISAGLPIQKSFSISAETFNPPISNGTDGIESRITVIAADQFGNPVSEGTQVSFWTECGIIDANCTIEDRGCSVLWTSNNANQRYADGRCSVLAFTEGVETFDDYNGNFVYEGVDVFDSLVDDLPEPWLDSDENGERNSGEDFVDTSNGVIGEYDQPNGQWDGLCLNGIYPNAVCDGDDSAVVFQQLAIATTCSAATLIGAAPAIGSTIDLSGGGQVEVGVTVSDDCFTQNAAANGTTVNFSADGFEILTSESQVVPSNLSVPSNFSVVIRTDGTGGGGELKLELTVPNGETSVYFWNVID</sequence>
<dbReference type="AlphaFoldDB" id="A0AAV3U217"/>
<keyword evidence="1" id="KW-0732">Signal</keyword>
<organism evidence="2 3">
    <name type="scientific">Halioxenophilus aromaticivorans</name>
    <dbReference type="NCBI Taxonomy" id="1306992"/>
    <lineage>
        <taxon>Bacteria</taxon>
        <taxon>Pseudomonadati</taxon>
        <taxon>Pseudomonadota</taxon>
        <taxon>Gammaproteobacteria</taxon>
        <taxon>Alteromonadales</taxon>
        <taxon>Alteromonadaceae</taxon>
        <taxon>Halioxenophilus</taxon>
    </lineage>
</organism>
<protein>
    <recommendedName>
        <fullName evidence="4">Big-1 domain-containing protein</fullName>
    </recommendedName>
</protein>
<evidence type="ECO:0008006" key="4">
    <source>
        <dbReference type="Google" id="ProtNLM"/>
    </source>
</evidence>
<evidence type="ECO:0000256" key="1">
    <source>
        <dbReference type="SAM" id="SignalP"/>
    </source>
</evidence>
<accession>A0AAV3U217</accession>
<feature type="signal peptide" evidence="1">
    <location>
        <begin position="1"/>
        <end position="31"/>
    </location>
</feature>
<keyword evidence="3" id="KW-1185">Reference proteome</keyword>